<reference evidence="2" key="1">
    <citation type="submission" date="2021-06" db="EMBL/GenBank/DDBJ databases">
        <authorList>
            <consortium name="DOE Joint Genome Institute"/>
            <person name="Mondo S.J."/>
            <person name="Amses K.R."/>
            <person name="Simmons D.R."/>
            <person name="Longcore J.E."/>
            <person name="Seto K."/>
            <person name="Alves G.H."/>
            <person name="Bonds A.E."/>
            <person name="Quandt C.A."/>
            <person name="Davis W.J."/>
            <person name="Chang Y."/>
            <person name="Letcher P.M."/>
            <person name="Powell M.J."/>
            <person name="Kuo A."/>
            <person name="Labutti K."/>
            <person name="Pangilinan J."/>
            <person name="Andreopoulos W."/>
            <person name="Tritt A."/>
            <person name="Riley R."/>
            <person name="Hundley H."/>
            <person name="Johnson J."/>
            <person name="Lipzen A."/>
            <person name="Barry K."/>
            <person name="Berbee M.L."/>
            <person name="Buchler N.E."/>
            <person name="Grigoriev I.V."/>
            <person name="Spatafora J.W."/>
            <person name="Stajich J.E."/>
            <person name="James T.Y."/>
        </authorList>
    </citation>
    <scope>NUCLEOTIDE SEQUENCE</scope>
    <source>
        <strain evidence="2">AG</strain>
    </source>
</reference>
<dbReference type="GeneID" id="75915760"/>
<accession>A0AAD5E6J5</accession>
<gene>
    <name evidence="2" type="ORF">K450DRAFT_249513</name>
</gene>
<keyword evidence="1" id="KW-0812">Transmembrane</keyword>
<evidence type="ECO:0000313" key="3">
    <source>
        <dbReference type="Proteomes" id="UP001206595"/>
    </source>
</evidence>
<evidence type="ECO:0000256" key="1">
    <source>
        <dbReference type="SAM" id="Phobius"/>
    </source>
</evidence>
<keyword evidence="1" id="KW-0472">Membrane</keyword>
<protein>
    <submittedName>
        <fullName evidence="2">Uncharacterized protein</fullName>
    </submittedName>
</protein>
<name>A0AAD5E6J5_UMBRA</name>
<feature type="transmembrane region" description="Helical" evidence="1">
    <location>
        <begin position="52"/>
        <end position="70"/>
    </location>
</feature>
<evidence type="ECO:0000313" key="2">
    <source>
        <dbReference type="EMBL" id="KAI8578018.1"/>
    </source>
</evidence>
<proteinExistence type="predicted"/>
<reference evidence="2" key="2">
    <citation type="journal article" date="2022" name="Proc. Natl. Acad. Sci. U.S.A.">
        <title>Diploid-dominant life cycles characterize the early evolution of Fungi.</title>
        <authorList>
            <person name="Amses K.R."/>
            <person name="Simmons D.R."/>
            <person name="Longcore J.E."/>
            <person name="Mondo S.J."/>
            <person name="Seto K."/>
            <person name="Jeronimo G.H."/>
            <person name="Bonds A.E."/>
            <person name="Quandt C.A."/>
            <person name="Davis W.J."/>
            <person name="Chang Y."/>
            <person name="Federici B.A."/>
            <person name="Kuo A."/>
            <person name="LaButti K."/>
            <person name="Pangilinan J."/>
            <person name="Andreopoulos W."/>
            <person name="Tritt A."/>
            <person name="Riley R."/>
            <person name="Hundley H."/>
            <person name="Johnson J."/>
            <person name="Lipzen A."/>
            <person name="Barry K."/>
            <person name="Lang B.F."/>
            <person name="Cuomo C.A."/>
            <person name="Buchler N.E."/>
            <person name="Grigoriev I.V."/>
            <person name="Spatafora J.W."/>
            <person name="Stajich J.E."/>
            <person name="James T.Y."/>
        </authorList>
    </citation>
    <scope>NUCLEOTIDE SEQUENCE</scope>
    <source>
        <strain evidence="2">AG</strain>
    </source>
</reference>
<organism evidence="2 3">
    <name type="scientific">Umbelopsis ramanniana AG</name>
    <dbReference type="NCBI Taxonomy" id="1314678"/>
    <lineage>
        <taxon>Eukaryota</taxon>
        <taxon>Fungi</taxon>
        <taxon>Fungi incertae sedis</taxon>
        <taxon>Mucoromycota</taxon>
        <taxon>Mucoromycotina</taxon>
        <taxon>Umbelopsidomycetes</taxon>
        <taxon>Umbelopsidales</taxon>
        <taxon>Umbelopsidaceae</taxon>
        <taxon>Umbelopsis</taxon>
    </lineage>
</organism>
<dbReference type="AlphaFoldDB" id="A0AAD5E6J5"/>
<dbReference type="Proteomes" id="UP001206595">
    <property type="component" value="Unassembled WGS sequence"/>
</dbReference>
<dbReference type="RefSeq" id="XP_051443022.1">
    <property type="nucleotide sequence ID" value="XM_051590417.1"/>
</dbReference>
<dbReference type="EMBL" id="MU620934">
    <property type="protein sequence ID" value="KAI8578018.1"/>
    <property type="molecule type" value="Genomic_DNA"/>
</dbReference>
<keyword evidence="3" id="KW-1185">Reference proteome</keyword>
<comment type="caution">
    <text evidence="2">The sequence shown here is derived from an EMBL/GenBank/DDBJ whole genome shotgun (WGS) entry which is preliminary data.</text>
</comment>
<sequence length="192" mass="22067">MTDQFVKRRMEVAAAQRPRRNFDQICEILGSFITEIRTINHSITLVRNTRPALFGMMVSVFCLQAVAFGVVFSSYILALFMTLGLLLLPVAYEWGFPNQMNEGNRTLVEMFNNYVSRQYPTGKTKWIKMMNNNADDTEWEKDFASVPETDGEIPVMIVPKKRSDEVEQIEDQQKKNVDSIASLIKKLTEEAK</sequence>
<feature type="transmembrane region" description="Helical" evidence="1">
    <location>
        <begin position="76"/>
        <end position="95"/>
    </location>
</feature>
<keyword evidence="1" id="KW-1133">Transmembrane helix</keyword>